<accession>A0A382K7F4</accession>
<name>A0A382K7F4_9ZZZZ</name>
<protein>
    <submittedName>
        <fullName evidence="1">Uncharacterized protein</fullName>
    </submittedName>
</protein>
<dbReference type="PROSITE" id="PS51257">
    <property type="entry name" value="PROKAR_LIPOPROTEIN"/>
    <property type="match status" value="1"/>
</dbReference>
<feature type="non-terminal residue" evidence="1">
    <location>
        <position position="123"/>
    </location>
</feature>
<proteinExistence type="predicted"/>
<reference evidence="1" key="1">
    <citation type="submission" date="2018-05" db="EMBL/GenBank/DDBJ databases">
        <authorList>
            <person name="Lanie J.A."/>
            <person name="Ng W.-L."/>
            <person name="Kazmierczak K.M."/>
            <person name="Andrzejewski T.M."/>
            <person name="Davidsen T.M."/>
            <person name="Wayne K.J."/>
            <person name="Tettelin H."/>
            <person name="Glass J.I."/>
            <person name="Rusch D."/>
            <person name="Podicherti R."/>
            <person name="Tsui H.-C.T."/>
            <person name="Winkler M.E."/>
        </authorList>
    </citation>
    <scope>NUCLEOTIDE SEQUENCE</scope>
</reference>
<organism evidence="1">
    <name type="scientific">marine metagenome</name>
    <dbReference type="NCBI Taxonomy" id="408172"/>
    <lineage>
        <taxon>unclassified sequences</taxon>
        <taxon>metagenomes</taxon>
        <taxon>ecological metagenomes</taxon>
    </lineage>
</organism>
<sequence length="123" mass="12741">MSINKFSILLLILLLGCNKSSSLSSGNTSEPEGIQGCTDPTACNFQSNATEEDGSCDYVGCTNLSCDFSEVCISIANVNQTNSSFNILLINSVPIAGFQLELSGATITEALGGSAIENGFTVS</sequence>
<gene>
    <name evidence="1" type="ORF">METZ01_LOCUS272973</name>
</gene>
<evidence type="ECO:0000313" key="1">
    <source>
        <dbReference type="EMBL" id="SVC20119.1"/>
    </source>
</evidence>
<dbReference type="AlphaFoldDB" id="A0A382K7F4"/>
<dbReference type="EMBL" id="UINC01078746">
    <property type="protein sequence ID" value="SVC20119.1"/>
    <property type="molecule type" value="Genomic_DNA"/>
</dbReference>